<comment type="similarity">
    <text evidence="7">Belongs to the binding-protein-dependent transport system permease family.</text>
</comment>
<comment type="subcellular location">
    <subcellularLocation>
        <location evidence="1 7">Cell membrane</location>
        <topology evidence="1 7">Multi-pass membrane protein</topology>
    </subcellularLocation>
</comment>
<feature type="domain" description="ABC transmembrane type-1" evidence="8">
    <location>
        <begin position="53"/>
        <end position="269"/>
    </location>
</feature>
<feature type="transmembrane region" description="Helical" evidence="7">
    <location>
        <begin position="250"/>
        <end position="277"/>
    </location>
</feature>
<evidence type="ECO:0000256" key="7">
    <source>
        <dbReference type="RuleBase" id="RU363032"/>
    </source>
</evidence>
<evidence type="ECO:0000259" key="8">
    <source>
        <dbReference type="PROSITE" id="PS50928"/>
    </source>
</evidence>
<dbReference type="GO" id="GO:0005886">
    <property type="term" value="C:plasma membrane"/>
    <property type="evidence" value="ECO:0007669"/>
    <property type="project" value="UniProtKB-SubCell"/>
</dbReference>
<evidence type="ECO:0000256" key="6">
    <source>
        <dbReference type="ARBA" id="ARBA00023136"/>
    </source>
</evidence>
<dbReference type="InterPro" id="IPR000515">
    <property type="entry name" value="MetI-like"/>
</dbReference>
<keyword evidence="2 7" id="KW-0813">Transport</keyword>
<protein>
    <submittedName>
        <fullName evidence="9">ABC transporter permease</fullName>
    </submittedName>
</protein>
<name>A0A7C5YZ78_9CREN</name>
<evidence type="ECO:0000256" key="3">
    <source>
        <dbReference type="ARBA" id="ARBA00022475"/>
    </source>
</evidence>
<feature type="transmembrane region" description="Helical" evidence="7">
    <location>
        <begin position="102"/>
        <end position="122"/>
    </location>
</feature>
<comment type="caution">
    <text evidence="9">The sequence shown here is derived from an EMBL/GenBank/DDBJ whole genome shotgun (WGS) entry which is preliminary data.</text>
</comment>
<reference evidence="9" key="1">
    <citation type="journal article" date="2020" name="mSystems">
        <title>Genome- and Community-Level Interaction Insights into Carbon Utilization and Element Cycling Functions of Hydrothermarchaeota in Hydrothermal Sediment.</title>
        <authorList>
            <person name="Zhou Z."/>
            <person name="Liu Y."/>
            <person name="Xu W."/>
            <person name="Pan J."/>
            <person name="Luo Z.H."/>
            <person name="Li M."/>
        </authorList>
    </citation>
    <scope>NUCLEOTIDE SEQUENCE [LARGE SCALE GENOMIC DNA]</scope>
    <source>
        <strain evidence="9">SpSt-1</strain>
    </source>
</reference>
<gene>
    <name evidence="9" type="ORF">ENL47_00230</name>
</gene>
<sequence length="285" mass="32118">MYEDATSVIRVIWFIWISTRSIPNIFKEVFTLDFGFSFIVFPRPAREIVLRYLPWSVGLLLFTTIISWTLGNILGVIVSFVKNRYISGALENIAIVLYPIPYYVFSLALIYVFAYLIPIFSLSPATMPAINIASLWDLINMVFHMLKTVSAPALSIIVISAFGWWFISSRTLSLATMTEDYVVYARLRGIDIGRIRGRYVLRGIMVPQVTALALALGAIFSGALVTEYIFAYPGLGSLLYQAIIIGDYPIALTILSLSMIGVTLATWFLDTVVYYLVDPRIRFAR</sequence>
<dbReference type="InterPro" id="IPR035906">
    <property type="entry name" value="MetI-like_sf"/>
</dbReference>
<evidence type="ECO:0000256" key="1">
    <source>
        <dbReference type="ARBA" id="ARBA00004651"/>
    </source>
</evidence>
<dbReference type="EMBL" id="DRUB01000003">
    <property type="protein sequence ID" value="HHR95279.1"/>
    <property type="molecule type" value="Genomic_DNA"/>
</dbReference>
<evidence type="ECO:0000256" key="2">
    <source>
        <dbReference type="ARBA" id="ARBA00022448"/>
    </source>
</evidence>
<dbReference type="SUPFAM" id="SSF161098">
    <property type="entry name" value="MetI-like"/>
    <property type="match status" value="1"/>
</dbReference>
<feature type="transmembrane region" description="Helical" evidence="7">
    <location>
        <begin position="142"/>
        <end position="167"/>
    </location>
</feature>
<feature type="transmembrane region" description="Helical" evidence="7">
    <location>
        <begin position="59"/>
        <end position="81"/>
    </location>
</feature>
<keyword evidence="4 7" id="KW-0812">Transmembrane</keyword>
<evidence type="ECO:0000313" key="9">
    <source>
        <dbReference type="EMBL" id="HHR95279.1"/>
    </source>
</evidence>
<dbReference type="GO" id="GO:0055085">
    <property type="term" value="P:transmembrane transport"/>
    <property type="evidence" value="ECO:0007669"/>
    <property type="project" value="InterPro"/>
</dbReference>
<dbReference type="Pfam" id="PF00528">
    <property type="entry name" value="BPD_transp_1"/>
    <property type="match status" value="1"/>
</dbReference>
<keyword evidence="6 7" id="KW-0472">Membrane</keyword>
<dbReference type="AlphaFoldDB" id="A0A7C5YZ78"/>
<dbReference type="PROSITE" id="PS50928">
    <property type="entry name" value="ABC_TM1"/>
    <property type="match status" value="1"/>
</dbReference>
<dbReference type="PANTHER" id="PTHR30465:SF55">
    <property type="entry name" value="OLIGOPEPTIDE ABC TRANSPORTER, PERMEASE PROTEIN"/>
    <property type="match status" value="1"/>
</dbReference>
<evidence type="ECO:0000256" key="4">
    <source>
        <dbReference type="ARBA" id="ARBA00022692"/>
    </source>
</evidence>
<accession>A0A7C5YZ78</accession>
<evidence type="ECO:0000256" key="5">
    <source>
        <dbReference type="ARBA" id="ARBA00022989"/>
    </source>
</evidence>
<feature type="transmembrane region" description="Helical" evidence="7">
    <location>
        <begin position="204"/>
        <end position="230"/>
    </location>
</feature>
<keyword evidence="3" id="KW-1003">Cell membrane</keyword>
<proteinExistence type="inferred from homology"/>
<organism evidence="9">
    <name type="scientific">Ignisphaera aggregans</name>
    <dbReference type="NCBI Taxonomy" id="334771"/>
    <lineage>
        <taxon>Archaea</taxon>
        <taxon>Thermoproteota</taxon>
        <taxon>Thermoprotei</taxon>
        <taxon>Desulfurococcales</taxon>
        <taxon>Desulfurococcaceae</taxon>
        <taxon>Ignisphaera</taxon>
    </lineage>
</organism>
<dbReference type="Gene3D" id="1.10.3720.10">
    <property type="entry name" value="MetI-like"/>
    <property type="match status" value="1"/>
</dbReference>
<dbReference type="PANTHER" id="PTHR30465">
    <property type="entry name" value="INNER MEMBRANE ABC TRANSPORTER"/>
    <property type="match status" value="1"/>
</dbReference>
<keyword evidence="5 7" id="KW-1133">Transmembrane helix</keyword>